<feature type="region of interest" description="Disordered" evidence="1">
    <location>
        <begin position="72"/>
        <end position="108"/>
    </location>
</feature>
<sequence length="108" mass="11670">MVALKDARTGVLWDWAVGKPLILCPGRRCNGVTAVVAGADAERHSVQQDWPLKETHQEGLLCDGGDVGGRRPRICVHPVPSQAEEESEGQEDRIAGSTTGPTSMPNWR</sequence>
<name>A0AAV7WRN0_PLEWA</name>
<gene>
    <name evidence="2" type="ORF">NDU88_002950</name>
</gene>
<accession>A0AAV7WRN0</accession>
<evidence type="ECO:0000313" key="3">
    <source>
        <dbReference type="Proteomes" id="UP001066276"/>
    </source>
</evidence>
<protein>
    <submittedName>
        <fullName evidence="2">Uncharacterized protein</fullName>
    </submittedName>
</protein>
<keyword evidence="3" id="KW-1185">Reference proteome</keyword>
<evidence type="ECO:0000313" key="2">
    <source>
        <dbReference type="EMBL" id="KAJ1215341.1"/>
    </source>
</evidence>
<comment type="caution">
    <text evidence="2">The sequence shown here is derived from an EMBL/GenBank/DDBJ whole genome shotgun (WGS) entry which is preliminary data.</text>
</comment>
<proteinExistence type="predicted"/>
<feature type="compositionally biased region" description="Polar residues" evidence="1">
    <location>
        <begin position="96"/>
        <end position="108"/>
    </location>
</feature>
<reference evidence="2" key="1">
    <citation type="journal article" date="2022" name="bioRxiv">
        <title>Sequencing and chromosome-scale assembly of the giantPleurodeles waltlgenome.</title>
        <authorList>
            <person name="Brown T."/>
            <person name="Elewa A."/>
            <person name="Iarovenko S."/>
            <person name="Subramanian E."/>
            <person name="Araus A.J."/>
            <person name="Petzold A."/>
            <person name="Susuki M."/>
            <person name="Suzuki K.-i.T."/>
            <person name="Hayashi T."/>
            <person name="Toyoda A."/>
            <person name="Oliveira C."/>
            <person name="Osipova E."/>
            <person name="Leigh N.D."/>
            <person name="Simon A."/>
            <person name="Yun M.H."/>
        </authorList>
    </citation>
    <scope>NUCLEOTIDE SEQUENCE</scope>
    <source>
        <strain evidence="2">20211129_DDA</strain>
        <tissue evidence="2">Liver</tissue>
    </source>
</reference>
<dbReference type="EMBL" id="JANPWB010000001">
    <property type="protein sequence ID" value="KAJ1215341.1"/>
    <property type="molecule type" value="Genomic_DNA"/>
</dbReference>
<dbReference type="Proteomes" id="UP001066276">
    <property type="component" value="Chromosome 1_1"/>
</dbReference>
<dbReference type="AlphaFoldDB" id="A0AAV7WRN0"/>
<organism evidence="2 3">
    <name type="scientific">Pleurodeles waltl</name>
    <name type="common">Iberian ribbed newt</name>
    <dbReference type="NCBI Taxonomy" id="8319"/>
    <lineage>
        <taxon>Eukaryota</taxon>
        <taxon>Metazoa</taxon>
        <taxon>Chordata</taxon>
        <taxon>Craniata</taxon>
        <taxon>Vertebrata</taxon>
        <taxon>Euteleostomi</taxon>
        <taxon>Amphibia</taxon>
        <taxon>Batrachia</taxon>
        <taxon>Caudata</taxon>
        <taxon>Salamandroidea</taxon>
        <taxon>Salamandridae</taxon>
        <taxon>Pleurodelinae</taxon>
        <taxon>Pleurodeles</taxon>
    </lineage>
</organism>
<evidence type="ECO:0000256" key="1">
    <source>
        <dbReference type="SAM" id="MobiDB-lite"/>
    </source>
</evidence>